<dbReference type="AlphaFoldDB" id="A0ABD3S7X9"/>
<proteinExistence type="predicted"/>
<gene>
    <name evidence="1" type="ORF">ACJIZ3_006504</name>
</gene>
<keyword evidence="2" id="KW-1185">Reference proteome</keyword>
<dbReference type="PANTHER" id="PTHR34049:SF1">
    <property type="entry name" value="F-BOX PROTEIN SKIP27"/>
    <property type="match status" value="1"/>
</dbReference>
<protein>
    <recommendedName>
        <fullName evidence="3">F-box domain-containing protein</fullName>
    </recommendedName>
</protein>
<dbReference type="Proteomes" id="UP001634393">
    <property type="component" value="Unassembled WGS sequence"/>
</dbReference>
<evidence type="ECO:0008006" key="3">
    <source>
        <dbReference type="Google" id="ProtNLM"/>
    </source>
</evidence>
<evidence type="ECO:0000313" key="2">
    <source>
        <dbReference type="Proteomes" id="UP001634393"/>
    </source>
</evidence>
<dbReference type="PANTHER" id="PTHR34049">
    <property type="entry name" value="F-BOX PROTEIN SKIP27"/>
    <property type="match status" value="1"/>
</dbReference>
<sequence>MAFGKNMKRGNEGYRMGLVRSTSFGRKRVAFSSMDMDFGENDEFMPNTPLKRQRSEDPFLCTEKPGLENLPQEILIRILCGVEHDDLKSLYFTLIAKQSHFAYNTPRKTLQFAKVEEFSDFNEKVEAPNAPKVLRSKLTAKKLADISVALFSSGTDEDWPCRYLIAEMEMAI</sequence>
<dbReference type="InterPro" id="IPR045286">
    <property type="entry name" value="FBS1-like"/>
</dbReference>
<evidence type="ECO:0000313" key="1">
    <source>
        <dbReference type="EMBL" id="KAL3820599.1"/>
    </source>
</evidence>
<reference evidence="1 2" key="1">
    <citation type="submission" date="2024-12" db="EMBL/GenBank/DDBJ databases">
        <title>The unique morphological basis and parallel evolutionary history of personate flowers in Penstemon.</title>
        <authorList>
            <person name="Depatie T.H."/>
            <person name="Wessinger C.A."/>
        </authorList>
    </citation>
    <scope>NUCLEOTIDE SEQUENCE [LARGE SCALE GENOMIC DNA]</scope>
    <source>
        <strain evidence="1">WTNN_2</strain>
        <tissue evidence="1">Leaf</tissue>
    </source>
</reference>
<name>A0ABD3S7X9_9LAMI</name>
<organism evidence="1 2">
    <name type="scientific">Penstemon smallii</name>
    <dbReference type="NCBI Taxonomy" id="265156"/>
    <lineage>
        <taxon>Eukaryota</taxon>
        <taxon>Viridiplantae</taxon>
        <taxon>Streptophyta</taxon>
        <taxon>Embryophyta</taxon>
        <taxon>Tracheophyta</taxon>
        <taxon>Spermatophyta</taxon>
        <taxon>Magnoliopsida</taxon>
        <taxon>eudicotyledons</taxon>
        <taxon>Gunneridae</taxon>
        <taxon>Pentapetalae</taxon>
        <taxon>asterids</taxon>
        <taxon>lamiids</taxon>
        <taxon>Lamiales</taxon>
        <taxon>Plantaginaceae</taxon>
        <taxon>Cheloneae</taxon>
        <taxon>Penstemon</taxon>
    </lineage>
</organism>
<accession>A0ABD3S7X9</accession>
<comment type="caution">
    <text evidence="1">The sequence shown here is derived from an EMBL/GenBank/DDBJ whole genome shotgun (WGS) entry which is preliminary data.</text>
</comment>
<dbReference type="EMBL" id="JBJXBP010000007">
    <property type="protein sequence ID" value="KAL3820599.1"/>
    <property type="molecule type" value="Genomic_DNA"/>
</dbReference>